<keyword evidence="3" id="KW-1185">Reference proteome</keyword>
<dbReference type="Pfam" id="PF07238">
    <property type="entry name" value="PilZ"/>
    <property type="match status" value="1"/>
</dbReference>
<dbReference type="AlphaFoldDB" id="A0A504V0G7"/>
<evidence type="ECO:0000313" key="3">
    <source>
        <dbReference type="Proteomes" id="UP000316429"/>
    </source>
</evidence>
<evidence type="ECO:0000313" key="2">
    <source>
        <dbReference type="EMBL" id="TPP10882.1"/>
    </source>
</evidence>
<protein>
    <submittedName>
        <fullName evidence="2">PilZ domain-containing protein</fullName>
    </submittedName>
</protein>
<dbReference type="SUPFAM" id="SSF141371">
    <property type="entry name" value="PilZ domain-like"/>
    <property type="match status" value="1"/>
</dbReference>
<accession>A0A504V0G7</accession>
<dbReference type="EMBL" id="VFYP01000001">
    <property type="protein sequence ID" value="TPP10882.1"/>
    <property type="molecule type" value="Genomic_DNA"/>
</dbReference>
<evidence type="ECO:0000259" key="1">
    <source>
        <dbReference type="Pfam" id="PF07238"/>
    </source>
</evidence>
<organism evidence="2 3">
    <name type="scientific">Rhizobium glycinendophyticum</name>
    <dbReference type="NCBI Taxonomy" id="2589807"/>
    <lineage>
        <taxon>Bacteria</taxon>
        <taxon>Pseudomonadati</taxon>
        <taxon>Pseudomonadota</taxon>
        <taxon>Alphaproteobacteria</taxon>
        <taxon>Hyphomicrobiales</taxon>
        <taxon>Rhizobiaceae</taxon>
        <taxon>Rhizobium/Agrobacterium group</taxon>
        <taxon>Rhizobium</taxon>
    </lineage>
</organism>
<dbReference type="RefSeq" id="WP_140827188.1">
    <property type="nucleotide sequence ID" value="NZ_VFYP01000001.1"/>
</dbReference>
<reference evidence="2 3" key="1">
    <citation type="submission" date="2019-06" db="EMBL/GenBank/DDBJ databases">
        <title>Rhizobium sp. CL12 isolated from roots of soybean.</title>
        <authorList>
            <person name="Wang C."/>
        </authorList>
    </citation>
    <scope>NUCLEOTIDE SEQUENCE [LARGE SCALE GENOMIC DNA]</scope>
    <source>
        <strain evidence="2 3">CL12</strain>
    </source>
</reference>
<gene>
    <name evidence="2" type="ORF">FJQ55_08595</name>
</gene>
<feature type="domain" description="PilZ" evidence="1">
    <location>
        <begin position="11"/>
        <end position="95"/>
    </location>
</feature>
<dbReference type="OrthoDB" id="8479088at2"/>
<dbReference type="Proteomes" id="UP000316429">
    <property type="component" value="Unassembled WGS sequence"/>
</dbReference>
<proteinExistence type="predicted"/>
<comment type="caution">
    <text evidence="2">The sequence shown here is derived from an EMBL/GenBank/DDBJ whole genome shotgun (WGS) entry which is preliminary data.</text>
</comment>
<sequence>MLAIQQTTDGRRAQRIRCHIRASLQFLTQKLDCRIIDISRTGMAVQLHGWIEAKRGSTVTLTCAELGHVECSVRWYRAGKMGLEFEQTSNVVAQITAYFRNFHRDPKNFRPS</sequence>
<name>A0A504V0G7_9HYPH</name>
<dbReference type="InterPro" id="IPR009875">
    <property type="entry name" value="PilZ_domain"/>
</dbReference>
<dbReference type="Gene3D" id="2.40.10.220">
    <property type="entry name" value="predicted glycosyltransferase like domains"/>
    <property type="match status" value="1"/>
</dbReference>
<dbReference type="GO" id="GO:0035438">
    <property type="term" value="F:cyclic-di-GMP binding"/>
    <property type="evidence" value="ECO:0007669"/>
    <property type="project" value="InterPro"/>
</dbReference>